<dbReference type="InterPro" id="IPR013785">
    <property type="entry name" value="Aldolase_TIM"/>
</dbReference>
<comment type="pathway">
    <text evidence="2 11 13">Cofactor biosynthesis; thiamine diphosphate biosynthesis; thiamine phosphate from 4-amino-2-methyl-5-diphosphomethylpyrimidine and 4-methyl-5-(2-phosphoethyl)-thiazole: step 1/1.</text>
</comment>
<evidence type="ECO:0000256" key="13">
    <source>
        <dbReference type="RuleBase" id="RU004253"/>
    </source>
</evidence>
<comment type="cofactor">
    <cofactor evidence="11">
        <name>Mg(2+)</name>
        <dbReference type="ChEBI" id="CHEBI:18420"/>
    </cofactor>
    <text evidence="11">Binds 1 Mg(2+) ion per subunit.</text>
</comment>
<dbReference type="RefSeq" id="WP_198739299.1">
    <property type="nucleotide sequence ID" value="NZ_JAEIOS010000015.1"/>
</dbReference>
<dbReference type="InterPro" id="IPR036206">
    <property type="entry name" value="ThiamineP_synth_sf"/>
</dbReference>
<comment type="similarity">
    <text evidence="10 11 12">Belongs to the thiamine-phosphate synthase family.</text>
</comment>
<keyword evidence="3 11" id="KW-0808">Transferase</keyword>
<keyword evidence="5 11" id="KW-0460">Magnesium</keyword>
<feature type="domain" description="Thiamine phosphate synthase/TenI" evidence="14">
    <location>
        <begin position="9"/>
        <end position="195"/>
    </location>
</feature>
<dbReference type="GO" id="GO:0009228">
    <property type="term" value="P:thiamine biosynthetic process"/>
    <property type="evidence" value="ECO:0007669"/>
    <property type="project" value="UniProtKB-KW"/>
</dbReference>
<comment type="caution">
    <text evidence="11">Lacks conserved residue(s) required for the propagation of feature annotation.</text>
</comment>
<feature type="binding site" evidence="11">
    <location>
        <position position="144"/>
    </location>
    <ligand>
        <name>4-amino-2-methyl-5-(diphosphooxymethyl)pyrimidine</name>
        <dbReference type="ChEBI" id="CHEBI:57841"/>
    </ligand>
</feature>
<evidence type="ECO:0000256" key="5">
    <source>
        <dbReference type="ARBA" id="ARBA00022842"/>
    </source>
</evidence>
<dbReference type="SUPFAM" id="SSF51391">
    <property type="entry name" value="Thiamin phosphate synthase"/>
    <property type="match status" value="1"/>
</dbReference>
<keyword evidence="4 11" id="KW-0479">Metal-binding</keyword>
<comment type="catalytic activity">
    <reaction evidence="8 11 12">
        <text>2-(2-carboxy-4-methylthiazol-5-yl)ethyl phosphate + 4-amino-2-methyl-5-(diphosphooxymethyl)pyrimidine + 2 H(+) = thiamine phosphate + CO2 + diphosphate</text>
        <dbReference type="Rhea" id="RHEA:47848"/>
        <dbReference type="ChEBI" id="CHEBI:15378"/>
        <dbReference type="ChEBI" id="CHEBI:16526"/>
        <dbReference type="ChEBI" id="CHEBI:33019"/>
        <dbReference type="ChEBI" id="CHEBI:37575"/>
        <dbReference type="ChEBI" id="CHEBI:57841"/>
        <dbReference type="ChEBI" id="CHEBI:62890"/>
        <dbReference type="EC" id="2.5.1.3"/>
    </reaction>
</comment>
<dbReference type="GO" id="GO:0000287">
    <property type="term" value="F:magnesium ion binding"/>
    <property type="evidence" value="ECO:0007669"/>
    <property type="project" value="UniProtKB-UniRule"/>
</dbReference>
<dbReference type="Gene3D" id="3.20.20.70">
    <property type="entry name" value="Aldolase class I"/>
    <property type="match status" value="1"/>
</dbReference>
<organism evidence="15 16">
    <name type="scientific">Corynebacterium meridianum</name>
    <dbReference type="NCBI Taxonomy" id="2765363"/>
    <lineage>
        <taxon>Bacteria</taxon>
        <taxon>Bacillati</taxon>
        <taxon>Actinomycetota</taxon>
        <taxon>Actinomycetes</taxon>
        <taxon>Mycobacteriales</taxon>
        <taxon>Corynebacteriaceae</taxon>
        <taxon>Corynebacterium</taxon>
    </lineage>
</organism>
<feature type="binding site" evidence="11">
    <location>
        <begin position="141"/>
        <end position="143"/>
    </location>
    <ligand>
        <name>2-[(2R,5Z)-2-carboxy-4-methylthiazol-5(2H)-ylidene]ethyl phosphate</name>
        <dbReference type="ChEBI" id="CHEBI:62899"/>
    </ligand>
</feature>
<dbReference type="AlphaFoldDB" id="A0A934MBT6"/>
<proteinExistence type="inferred from homology"/>
<sequence>MTTIDEARLYLVTDARFREDGTSGLLELAESACRAGVDIIQLRQKNPRIEAAEELDLLAALREVCDRHGTLLAVNDRADIAHAAGADVLHLGQRDLPVAVARQIVGPDVIIGRSCHDPDQVDAAIADPDVDYFCTGPVWATPTKPGRAATGLELVRYAASTGTTRPWFAIGGIDTTNAPEVAEAGARRLVVVRAIADACDPAAATRVLRAAVDGR</sequence>
<evidence type="ECO:0000256" key="8">
    <source>
        <dbReference type="ARBA" id="ARBA00047851"/>
    </source>
</evidence>
<evidence type="ECO:0000256" key="3">
    <source>
        <dbReference type="ARBA" id="ARBA00022679"/>
    </source>
</evidence>
<protein>
    <recommendedName>
        <fullName evidence="11">Thiamine-phosphate synthase</fullName>
        <shortName evidence="11">TP synthase</shortName>
        <shortName evidence="11">TPS</shortName>
        <ecNumber evidence="11">2.5.1.3</ecNumber>
    </recommendedName>
    <alternativeName>
        <fullName evidence="11">Thiamine-phosphate pyrophosphorylase</fullName>
        <shortName evidence="11">TMP pyrophosphorylase</shortName>
        <shortName evidence="11">TMP-PPase</shortName>
    </alternativeName>
</protein>
<evidence type="ECO:0000256" key="4">
    <source>
        <dbReference type="ARBA" id="ARBA00022723"/>
    </source>
</evidence>
<dbReference type="GO" id="GO:0005737">
    <property type="term" value="C:cytoplasm"/>
    <property type="evidence" value="ECO:0007669"/>
    <property type="project" value="TreeGrafter"/>
</dbReference>
<comment type="catalytic activity">
    <reaction evidence="9 11 12">
        <text>2-[(2R,5Z)-2-carboxy-4-methylthiazol-5(2H)-ylidene]ethyl phosphate + 4-amino-2-methyl-5-(diphosphooxymethyl)pyrimidine + 2 H(+) = thiamine phosphate + CO2 + diphosphate</text>
        <dbReference type="Rhea" id="RHEA:47844"/>
        <dbReference type="ChEBI" id="CHEBI:15378"/>
        <dbReference type="ChEBI" id="CHEBI:16526"/>
        <dbReference type="ChEBI" id="CHEBI:33019"/>
        <dbReference type="ChEBI" id="CHEBI:37575"/>
        <dbReference type="ChEBI" id="CHEBI:57841"/>
        <dbReference type="ChEBI" id="CHEBI:62899"/>
        <dbReference type="EC" id="2.5.1.3"/>
    </reaction>
</comment>
<dbReference type="EC" id="2.5.1.3" evidence="11"/>
<dbReference type="PANTHER" id="PTHR20857:SF15">
    <property type="entry name" value="THIAMINE-PHOSPHATE SYNTHASE"/>
    <property type="match status" value="1"/>
</dbReference>
<reference evidence="15" key="1">
    <citation type="submission" date="2020-12" db="EMBL/GenBank/DDBJ databases">
        <title>Genome public.</title>
        <authorList>
            <person name="Sun Q."/>
        </authorList>
    </citation>
    <scope>NUCLEOTIDE SEQUENCE</scope>
    <source>
        <strain evidence="15">CCM 8863</strain>
    </source>
</reference>
<comment type="caution">
    <text evidence="15">The sequence shown here is derived from an EMBL/GenBank/DDBJ whole genome shotgun (WGS) entry which is preliminary data.</text>
</comment>
<evidence type="ECO:0000313" key="16">
    <source>
        <dbReference type="Proteomes" id="UP000645966"/>
    </source>
</evidence>
<dbReference type="InterPro" id="IPR034291">
    <property type="entry name" value="TMP_synthase"/>
</dbReference>
<dbReference type="Proteomes" id="UP000645966">
    <property type="component" value="Unassembled WGS sequence"/>
</dbReference>
<accession>A0A934MBT6</accession>
<dbReference type="FunFam" id="3.20.20.70:FF:000178">
    <property type="entry name" value="Thiamine-phosphate synthase"/>
    <property type="match status" value="1"/>
</dbReference>
<feature type="binding site" evidence="11">
    <location>
        <position position="76"/>
    </location>
    <ligand>
        <name>Mg(2+)</name>
        <dbReference type="ChEBI" id="CHEBI:18420"/>
    </ligand>
</feature>
<name>A0A934MBT6_9CORY</name>
<evidence type="ECO:0000256" key="1">
    <source>
        <dbReference type="ARBA" id="ARBA00003814"/>
    </source>
</evidence>
<evidence type="ECO:0000259" key="14">
    <source>
        <dbReference type="Pfam" id="PF02581"/>
    </source>
</evidence>
<evidence type="ECO:0000256" key="12">
    <source>
        <dbReference type="RuleBase" id="RU003826"/>
    </source>
</evidence>
<dbReference type="InterPro" id="IPR022998">
    <property type="entry name" value="ThiamineP_synth_TenI"/>
</dbReference>
<feature type="binding site" evidence="11">
    <location>
        <begin position="41"/>
        <end position="45"/>
    </location>
    <ligand>
        <name>4-amino-2-methyl-5-(diphosphooxymethyl)pyrimidine</name>
        <dbReference type="ChEBI" id="CHEBI:57841"/>
    </ligand>
</feature>
<dbReference type="PANTHER" id="PTHR20857">
    <property type="entry name" value="THIAMINE-PHOSPHATE PYROPHOSPHORYLASE"/>
    <property type="match status" value="1"/>
</dbReference>
<feature type="binding site" evidence="11">
    <location>
        <position position="75"/>
    </location>
    <ligand>
        <name>4-amino-2-methyl-5-(diphosphooxymethyl)pyrimidine</name>
        <dbReference type="ChEBI" id="CHEBI:57841"/>
    </ligand>
</feature>
<dbReference type="GO" id="GO:0009229">
    <property type="term" value="P:thiamine diphosphate biosynthetic process"/>
    <property type="evidence" value="ECO:0007669"/>
    <property type="project" value="UniProtKB-UniRule"/>
</dbReference>
<feature type="binding site" evidence="11">
    <location>
        <position position="172"/>
    </location>
    <ligand>
        <name>2-[(2R,5Z)-2-carboxy-4-methylthiazol-5(2H)-ylidene]ethyl phosphate</name>
        <dbReference type="ChEBI" id="CHEBI:62899"/>
    </ligand>
</feature>
<gene>
    <name evidence="11" type="primary">thiE</name>
    <name evidence="15" type="ORF">JDV75_11070</name>
</gene>
<feature type="binding site" evidence="11">
    <location>
        <position position="95"/>
    </location>
    <ligand>
        <name>Mg(2+)</name>
        <dbReference type="ChEBI" id="CHEBI:18420"/>
    </ligand>
</feature>
<evidence type="ECO:0000256" key="2">
    <source>
        <dbReference type="ARBA" id="ARBA00005165"/>
    </source>
</evidence>
<evidence type="ECO:0000256" key="9">
    <source>
        <dbReference type="ARBA" id="ARBA00047883"/>
    </source>
</evidence>
<dbReference type="EMBL" id="JAEIOS010000015">
    <property type="protein sequence ID" value="MBI8990293.1"/>
    <property type="molecule type" value="Genomic_DNA"/>
</dbReference>
<evidence type="ECO:0000256" key="6">
    <source>
        <dbReference type="ARBA" id="ARBA00022977"/>
    </source>
</evidence>
<evidence type="ECO:0000256" key="10">
    <source>
        <dbReference type="ARBA" id="ARBA00061123"/>
    </source>
</evidence>
<keyword evidence="6 11" id="KW-0784">Thiamine biosynthesis</keyword>
<dbReference type="NCBIfam" id="TIGR00693">
    <property type="entry name" value="thiE"/>
    <property type="match status" value="1"/>
</dbReference>
<comment type="catalytic activity">
    <reaction evidence="7 11 12">
        <text>4-methyl-5-(2-phosphooxyethyl)-thiazole + 4-amino-2-methyl-5-(diphosphooxymethyl)pyrimidine + H(+) = thiamine phosphate + diphosphate</text>
        <dbReference type="Rhea" id="RHEA:22328"/>
        <dbReference type="ChEBI" id="CHEBI:15378"/>
        <dbReference type="ChEBI" id="CHEBI:33019"/>
        <dbReference type="ChEBI" id="CHEBI:37575"/>
        <dbReference type="ChEBI" id="CHEBI:57841"/>
        <dbReference type="ChEBI" id="CHEBI:58296"/>
        <dbReference type="EC" id="2.5.1.3"/>
    </reaction>
</comment>
<evidence type="ECO:0000256" key="11">
    <source>
        <dbReference type="HAMAP-Rule" id="MF_00097"/>
    </source>
</evidence>
<dbReference type="Pfam" id="PF02581">
    <property type="entry name" value="TMP-TENI"/>
    <property type="match status" value="1"/>
</dbReference>
<feature type="binding site" evidence="11">
    <location>
        <position position="114"/>
    </location>
    <ligand>
        <name>4-amino-2-methyl-5-(diphosphooxymethyl)pyrimidine</name>
        <dbReference type="ChEBI" id="CHEBI:57841"/>
    </ligand>
</feature>
<evidence type="ECO:0000313" key="15">
    <source>
        <dbReference type="EMBL" id="MBI8990293.1"/>
    </source>
</evidence>
<dbReference type="CDD" id="cd00564">
    <property type="entry name" value="TMP_TenI"/>
    <property type="match status" value="1"/>
</dbReference>
<dbReference type="HAMAP" id="MF_00097">
    <property type="entry name" value="TMP_synthase"/>
    <property type="match status" value="1"/>
</dbReference>
<comment type="function">
    <text evidence="1 11">Condenses 4-methyl-5-(beta-hydroxyethyl)thiazole monophosphate (THZ-P) and 2-methyl-4-amino-5-hydroxymethyl pyrimidine pyrophosphate (HMP-PP) to form thiamine monophosphate (TMP).</text>
</comment>
<dbReference type="GO" id="GO:0004789">
    <property type="term" value="F:thiamine-phosphate diphosphorylase activity"/>
    <property type="evidence" value="ECO:0007669"/>
    <property type="project" value="UniProtKB-UniRule"/>
</dbReference>
<evidence type="ECO:0000256" key="7">
    <source>
        <dbReference type="ARBA" id="ARBA00047334"/>
    </source>
</evidence>
<keyword evidence="16" id="KW-1185">Reference proteome</keyword>